<evidence type="ECO:0000313" key="2">
    <source>
        <dbReference type="EMBL" id="BFO15429.1"/>
    </source>
</evidence>
<sequence length="116" mass="12252">MGEQGLSLSGGQRQRLALARAVVGRPGFLVLDDPLSALDVHTEAAVEAALRRVLADTTALIVAHRPSTVLLADRVALLSGGRITAIGTHHELLRGNPEYAHLMSGDPAGTQEDDER</sequence>
<dbReference type="SUPFAM" id="SSF52540">
    <property type="entry name" value="P-loop containing nucleoside triphosphate hydrolases"/>
    <property type="match status" value="1"/>
</dbReference>
<name>A0AAT9HDI4_9ACTN</name>
<protein>
    <recommendedName>
        <fullName evidence="1">ABC transporter domain-containing protein</fullName>
    </recommendedName>
</protein>
<gene>
    <name evidence="2" type="ORF">SHKM778_18170</name>
</gene>
<feature type="domain" description="ABC transporter" evidence="1">
    <location>
        <begin position="3"/>
        <end position="35"/>
    </location>
</feature>
<dbReference type="InterPro" id="IPR027417">
    <property type="entry name" value="P-loop_NTPase"/>
</dbReference>
<dbReference type="EMBL" id="AP035768">
    <property type="protein sequence ID" value="BFO15429.1"/>
    <property type="molecule type" value="Genomic_DNA"/>
</dbReference>
<dbReference type="InterPro" id="IPR039421">
    <property type="entry name" value="Type_1_exporter"/>
</dbReference>
<dbReference type="Pfam" id="PF00005">
    <property type="entry name" value="ABC_tran"/>
    <property type="match status" value="1"/>
</dbReference>
<dbReference type="AlphaFoldDB" id="A0AAT9HDI4"/>
<reference evidence="2" key="1">
    <citation type="submission" date="2024-06" db="EMBL/GenBank/DDBJ databases">
        <authorList>
            <consortium name="consrtm"/>
            <person name="Uemura M."/>
            <person name="Terahara T."/>
        </authorList>
    </citation>
    <scope>NUCLEOTIDE SEQUENCE</scope>
    <source>
        <strain evidence="2">KM77-8</strain>
    </source>
</reference>
<dbReference type="PANTHER" id="PTHR43394:SF1">
    <property type="entry name" value="ATP-BINDING CASSETTE SUB-FAMILY B MEMBER 10, MITOCHONDRIAL"/>
    <property type="match status" value="1"/>
</dbReference>
<dbReference type="Gene3D" id="3.40.50.300">
    <property type="entry name" value="P-loop containing nucleotide triphosphate hydrolases"/>
    <property type="match status" value="1"/>
</dbReference>
<dbReference type="InterPro" id="IPR003439">
    <property type="entry name" value="ABC_transporter-like_ATP-bd"/>
</dbReference>
<evidence type="ECO:0000259" key="1">
    <source>
        <dbReference type="Pfam" id="PF00005"/>
    </source>
</evidence>
<dbReference type="PANTHER" id="PTHR43394">
    <property type="entry name" value="ATP-DEPENDENT PERMEASE MDL1, MITOCHONDRIAL"/>
    <property type="match status" value="1"/>
</dbReference>
<proteinExistence type="predicted"/>
<organism evidence="2">
    <name type="scientific">Streptomyces haneummycinicus</name>
    <dbReference type="NCBI Taxonomy" id="3074435"/>
    <lineage>
        <taxon>Bacteria</taxon>
        <taxon>Bacillati</taxon>
        <taxon>Actinomycetota</taxon>
        <taxon>Actinomycetes</taxon>
        <taxon>Kitasatosporales</taxon>
        <taxon>Streptomycetaceae</taxon>
        <taxon>Streptomyces</taxon>
    </lineage>
</organism>
<dbReference type="GO" id="GO:0015421">
    <property type="term" value="F:ABC-type oligopeptide transporter activity"/>
    <property type="evidence" value="ECO:0007669"/>
    <property type="project" value="TreeGrafter"/>
</dbReference>
<dbReference type="GO" id="GO:0016887">
    <property type="term" value="F:ATP hydrolysis activity"/>
    <property type="evidence" value="ECO:0007669"/>
    <property type="project" value="InterPro"/>
</dbReference>
<accession>A0AAT9HDI4</accession>
<dbReference type="GO" id="GO:0005524">
    <property type="term" value="F:ATP binding"/>
    <property type="evidence" value="ECO:0007669"/>
    <property type="project" value="InterPro"/>
</dbReference>
<reference evidence="2" key="2">
    <citation type="submission" date="2024-07" db="EMBL/GenBank/DDBJ databases">
        <title>Streptomyces haneummycinica sp. nov., a new antibiotic-producing actinobacterium isolated from marine sediment.</title>
        <authorList>
            <person name="Uemura M."/>
            <person name="Hamada M."/>
            <person name="Hirano S."/>
            <person name="Kobayashi K."/>
            <person name="Ohshiro T."/>
            <person name="Kobayashi T."/>
            <person name="Terahara T."/>
        </authorList>
    </citation>
    <scope>NUCLEOTIDE SEQUENCE</scope>
    <source>
        <strain evidence="2">KM77-8</strain>
    </source>
</reference>